<name>A0A368N283_9FLAO</name>
<dbReference type="EMBL" id="QPIE01000001">
    <property type="protein sequence ID" value="RCU44667.1"/>
    <property type="molecule type" value="Genomic_DNA"/>
</dbReference>
<dbReference type="Proteomes" id="UP000252172">
    <property type="component" value="Unassembled WGS sequence"/>
</dbReference>
<reference evidence="4 5" key="1">
    <citation type="submission" date="2018-07" db="EMBL/GenBank/DDBJ databases">
        <title>Chryseobacterium lacus sp. nov., isolated from lake water.</title>
        <authorList>
            <person name="Li C.-M."/>
        </authorList>
    </citation>
    <scope>NUCLEOTIDE SEQUENCE [LARGE SCALE GENOMIC DNA]</scope>
    <source>
        <strain evidence="4 5">YLOS41</strain>
    </source>
</reference>
<feature type="signal peptide" evidence="2">
    <location>
        <begin position="1"/>
        <end position="20"/>
    </location>
</feature>
<keyword evidence="5" id="KW-1185">Reference proteome</keyword>
<dbReference type="AlphaFoldDB" id="A0A368N283"/>
<feature type="domain" description="PKD" evidence="3">
    <location>
        <begin position="361"/>
        <end position="429"/>
    </location>
</feature>
<dbReference type="Pfam" id="PF18911">
    <property type="entry name" value="PKD_4"/>
    <property type="match status" value="1"/>
</dbReference>
<evidence type="ECO:0000313" key="4">
    <source>
        <dbReference type="EMBL" id="RCU44667.1"/>
    </source>
</evidence>
<keyword evidence="1 2" id="KW-0732">Signal</keyword>
<dbReference type="SMART" id="SM00089">
    <property type="entry name" value="PKD"/>
    <property type="match status" value="2"/>
</dbReference>
<dbReference type="Pfam" id="PF20597">
    <property type="entry name" value="pAdhesive_15"/>
    <property type="match status" value="1"/>
</dbReference>
<dbReference type="NCBIfam" id="TIGR04215">
    <property type="entry name" value="choice_anch_A"/>
    <property type="match status" value="1"/>
</dbReference>
<dbReference type="InterPro" id="IPR000601">
    <property type="entry name" value="PKD_dom"/>
</dbReference>
<dbReference type="PROSITE" id="PS50093">
    <property type="entry name" value="PKD"/>
    <property type="match status" value="1"/>
</dbReference>
<dbReference type="SUPFAM" id="SSF49299">
    <property type="entry name" value="PKD domain"/>
    <property type="match status" value="2"/>
</dbReference>
<dbReference type="OrthoDB" id="7443339at2"/>
<dbReference type="RefSeq" id="WP_114302444.1">
    <property type="nucleotide sequence ID" value="NZ_QPIE01000001.1"/>
</dbReference>
<dbReference type="InterPro" id="IPR013783">
    <property type="entry name" value="Ig-like_fold"/>
</dbReference>
<protein>
    <submittedName>
        <fullName evidence="4">Choice-of-anchor A family protein</fullName>
    </submittedName>
</protein>
<dbReference type="CDD" id="cd00146">
    <property type="entry name" value="PKD"/>
    <property type="match status" value="2"/>
</dbReference>
<dbReference type="InterPro" id="IPR026444">
    <property type="entry name" value="Secre_tail"/>
</dbReference>
<organism evidence="4 5">
    <name type="scientific">Chryseobacterium lacus</name>
    <dbReference type="NCBI Taxonomy" id="2058346"/>
    <lineage>
        <taxon>Bacteria</taxon>
        <taxon>Pseudomonadati</taxon>
        <taxon>Bacteroidota</taxon>
        <taxon>Flavobacteriia</taxon>
        <taxon>Flavobacteriales</taxon>
        <taxon>Weeksellaceae</taxon>
        <taxon>Chryseobacterium group</taxon>
        <taxon>Chryseobacterium</taxon>
    </lineage>
</organism>
<gene>
    <name evidence="4" type="ORF">DQ356_00070</name>
</gene>
<sequence>MKSQLFLVWVLLLCGSFLRSQNPVSPALGFNVFVENNLELKSNESEGPVAAGGNLTIAGNYQVAIHNAGSFLVGGQAIGLVVGGKLLFQGNGDLKLNKGYVKIGDLTNAKVWYKDQNGANANIRITKTNGGYDSTPRISLQNNAPFFGNVSPQNNPVNQGNLIDFASAFTQMRAASLDLSQCTHNAKLTNPNGNPVDIANLPNQIKITLQNGINYLNIKGTDLNSVSEITFVNQPNANRILVINVNAAGSFNWKVWNQPGFGGKANCPYVIYNFYNATEIKMVNGDTVEGTIFAPFADVDKNGHSSNIEGQLIAKSFKQNAGEMHYANFSASLPSCVVAPVIAPVADFSVNAAAQCLSDHSFVFTNTTTGTDPVTYHWDFGDGTISTVMNPVKSYTTPGTYTVSMTATNAAGYNTKTSTVTVYQSVTPVVDITGSVPGNGSVTKQLTLANVNLFSSFSWNLQGGGTGLFPNQSVVNFNFTEAGLYIVTVNTLDANGCAGLLEIPIIIEADDVSPGNDGGLESESLGDAVTKRYLQRKKKSLPTKLEKTDALIFNKNVLAANNGYYASQNSLAGLTMLNMFPSQLVPGSVAHVTSPTDILDYTIAEEVLSVDFSLSAKTKAVVLGVRTANKVYNHTKASCDRLRGAEILYVKTVKIKGYNFLEQAIKQRNGSVEYAISFAVGLNDTDSHYSLQTNWFVKEYIQSKDVYNFQVWATTPAYTVKLVEDILTNLNGSLPVIQTEVQKLPKTYVAKISREGINLVMKLRSVERGQSIEIEMEENHTETNGYGMRYEPLNSDGEQTISIEIKDSYEFDGLIKVNGQIQDAFYHADGNWGLDYDKQYTKIENYRVYNNFDRVYKNDEKAVHRTVNLTTKTDDYITLYKSLYPGNLPDDYSEYKFIAFTAKGSGLLDIGLVKSSVKEWKNQYKAPLNIKNYEQTYYIPFDYFKSEGNSAKMTVEDLTTLTFTFLPAKAETNMLDLVIKDVKFTKTAPEGYESLLTLMKNEYVVYPNPSNGTFNALLYSEINTFANVTIYDMTGKIQYSTKVFLNEGRNELLFENPSLPTGVLIMNITGSAVNYGSTKLMIRNK</sequence>
<accession>A0A368N283</accession>
<evidence type="ECO:0000313" key="5">
    <source>
        <dbReference type="Proteomes" id="UP000252172"/>
    </source>
</evidence>
<comment type="caution">
    <text evidence="4">The sequence shown here is derived from an EMBL/GenBank/DDBJ whole genome shotgun (WGS) entry which is preliminary data.</text>
</comment>
<proteinExistence type="predicted"/>
<dbReference type="NCBIfam" id="TIGR04183">
    <property type="entry name" value="Por_Secre_tail"/>
    <property type="match status" value="1"/>
</dbReference>
<feature type="chain" id="PRO_5016868811" evidence="2">
    <location>
        <begin position="21"/>
        <end position="1085"/>
    </location>
</feature>
<evidence type="ECO:0000256" key="1">
    <source>
        <dbReference type="ARBA" id="ARBA00022729"/>
    </source>
</evidence>
<dbReference type="Pfam" id="PF18962">
    <property type="entry name" value="Por_Secre_tail"/>
    <property type="match status" value="1"/>
</dbReference>
<evidence type="ECO:0000259" key="3">
    <source>
        <dbReference type="PROSITE" id="PS50093"/>
    </source>
</evidence>
<dbReference type="InterPro" id="IPR026588">
    <property type="entry name" value="Choice_anch_A"/>
</dbReference>
<dbReference type="Gene3D" id="2.60.40.10">
    <property type="entry name" value="Immunoglobulins"/>
    <property type="match status" value="1"/>
</dbReference>
<dbReference type="InterPro" id="IPR035986">
    <property type="entry name" value="PKD_dom_sf"/>
</dbReference>
<evidence type="ECO:0000256" key="2">
    <source>
        <dbReference type="SAM" id="SignalP"/>
    </source>
</evidence>
<dbReference type="InterPro" id="IPR022409">
    <property type="entry name" value="PKD/Chitinase_dom"/>
</dbReference>